<dbReference type="InterPro" id="IPR023753">
    <property type="entry name" value="FAD/NAD-binding_dom"/>
</dbReference>
<feature type="active site" description="Proton acceptor" evidence="9">
    <location>
        <position position="441"/>
    </location>
</feature>
<evidence type="ECO:0000256" key="3">
    <source>
        <dbReference type="ARBA" id="ARBA00022630"/>
    </source>
</evidence>
<evidence type="ECO:0000256" key="12">
    <source>
        <dbReference type="RuleBase" id="RU003691"/>
    </source>
</evidence>
<protein>
    <submittedName>
        <fullName evidence="13">Glutathione-disulfide reductase</fullName>
    </submittedName>
</protein>
<keyword evidence="5" id="KW-0521">NADP</keyword>
<name>A0A1U9KN40_9PROT</name>
<comment type="cofactor">
    <cofactor evidence="10">
        <name>FAD</name>
        <dbReference type="ChEBI" id="CHEBI:57692"/>
    </cofactor>
    <text evidence="10">Binds 1 FAD per subunit.</text>
</comment>
<evidence type="ECO:0000256" key="7">
    <source>
        <dbReference type="ARBA" id="ARBA00023157"/>
    </source>
</evidence>
<reference evidence="13 14" key="1">
    <citation type="submission" date="2016-03" db="EMBL/GenBank/DDBJ databases">
        <title>Acetic acid bacteria sequencing.</title>
        <authorList>
            <person name="Brandt J."/>
            <person name="Jakob F."/>
            <person name="Vogel R.F."/>
        </authorList>
    </citation>
    <scope>NUCLEOTIDE SEQUENCE [LARGE SCALE GENOMIC DNA]</scope>
    <source>
        <strain evidence="13 14">NBRC 101099</strain>
    </source>
</reference>
<dbReference type="Gene3D" id="3.50.50.60">
    <property type="entry name" value="FAD/NAD(P)-binding domain"/>
    <property type="match status" value="2"/>
</dbReference>
<dbReference type="GO" id="GO:0045454">
    <property type="term" value="P:cell redox homeostasis"/>
    <property type="evidence" value="ECO:0007669"/>
    <property type="project" value="InterPro"/>
</dbReference>
<dbReference type="GO" id="GO:0050660">
    <property type="term" value="F:flavin adenine dinucleotide binding"/>
    <property type="evidence" value="ECO:0007669"/>
    <property type="project" value="InterPro"/>
</dbReference>
<dbReference type="FunFam" id="3.50.50.60:FF:000051">
    <property type="entry name" value="Glutathione reductase"/>
    <property type="match status" value="1"/>
</dbReference>
<dbReference type="PRINTS" id="PR00368">
    <property type="entry name" value="FADPNR"/>
</dbReference>
<dbReference type="Pfam" id="PF02852">
    <property type="entry name" value="Pyr_redox_dim"/>
    <property type="match status" value="1"/>
</dbReference>
<dbReference type="GO" id="GO:0004362">
    <property type="term" value="F:glutathione-disulfide reductase (NADPH) activity"/>
    <property type="evidence" value="ECO:0007669"/>
    <property type="project" value="TreeGrafter"/>
</dbReference>
<feature type="binding site" evidence="10">
    <location>
        <position position="309"/>
    </location>
    <ligand>
        <name>FAD</name>
        <dbReference type="ChEBI" id="CHEBI:57692"/>
    </ligand>
</feature>
<dbReference type="InterPro" id="IPR036188">
    <property type="entry name" value="FAD/NAD-bd_sf"/>
</dbReference>
<feature type="binding site" evidence="10">
    <location>
        <begin position="181"/>
        <end position="188"/>
    </location>
    <ligand>
        <name>NAD(+)</name>
        <dbReference type="ChEBI" id="CHEBI:57540"/>
    </ligand>
</feature>
<keyword evidence="8 12" id="KW-0676">Redox-active center</keyword>
<dbReference type="OrthoDB" id="9764616at2"/>
<evidence type="ECO:0000256" key="2">
    <source>
        <dbReference type="ARBA" id="ARBA00011738"/>
    </source>
</evidence>
<dbReference type="Pfam" id="PF07992">
    <property type="entry name" value="Pyr_redox_2"/>
    <property type="match status" value="1"/>
</dbReference>
<evidence type="ECO:0000313" key="14">
    <source>
        <dbReference type="Proteomes" id="UP000188604"/>
    </source>
</evidence>
<dbReference type="STRING" id="320497.A0U93_03805"/>
<comment type="subunit">
    <text evidence="2">Homodimer.</text>
</comment>
<dbReference type="RefSeq" id="WP_077806183.1">
    <property type="nucleotide sequence ID" value="NZ_BJXS01000008.1"/>
</dbReference>
<dbReference type="PANTHER" id="PTHR42737">
    <property type="entry name" value="GLUTATHIONE REDUCTASE"/>
    <property type="match status" value="1"/>
</dbReference>
<dbReference type="InterPro" id="IPR012999">
    <property type="entry name" value="Pyr_OxRdtase_I_AS"/>
</dbReference>
<keyword evidence="4 10" id="KW-0274">FAD</keyword>
<proteinExistence type="inferred from homology"/>
<keyword evidence="14" id="KW-1185">Reference proteome</keyword>
<evidence type="ECO:0000256" key="4">
    <source>
        <dbReference type="ARBA" id="ARBA00022827"/>
    </source>
</evidence>
<evidence type="ECO:0000256" key="11">
    <source>
        <dbReference type="PIRSR" id="PIRSR000350-4"/>
    </source>
</evidence>
<dbReference type="SUPFAM" id="SSF55424">
    <property type="entry name" value="FAD/NAD-linked reductases, dimerisation (C-terminal) domain"/>
    <property type="match status" value="1"/>
</dbReference>
<dbReference type="PANTHER" id="PTHR42737:SF2">
    <property type="entry name" value="GLUTATHIONE REDUCTASE"/>
    <property type="match status" value="1"/>
</dbReference>
<dbReference type="PIRSF" id="PIRSF000350">
    <property type="entry name" value="Mercury_reductase_MerA"/>
    <property type="match status" value="1"/>
</dbReference>
<dbReference type="KEGG" id="nch:A0U93_03805"/>
<evidence type="ECO:0000256" key="10">
    <source>
        <dbReference type="PIRSR" id="PIRSR000350-3"/>
    </source>
</evidence>
<dbReference type="SUPFAM" id="SSF51905">
    <property type="entry name" value="FAD/NAD(P)-binding domain"/>
    <property type="match status" value="1"/>
</dbReference>
<feature type="disulfide bond" description="Redox-active" evidence="11">
    <location>
        <begin position="41"/>
        <end position="46"/>
    </location>
</feature>
<dbReference type="NCBIfam" id="NF004776">
    <property type="entry name" value="PRK06116.1"/>
    <property type="match status" value="1"/>
</dbReference>
<dbReference type="GO" id="GO:0005829">
    <property type="term" value="C:cytosol"/>
    <property type="evidence" value="ECO:0007669"/>
    <property type="project" value="TreeGrafter"/>
</dbReference>
<feature type="binding site" evidence="10">
    <location>
        <position position="50"/>
    </location>
    <ligand>
        <name>FAD</name>
        <dbReference type="ChEBI" id="CHEBI:57692"/>
    </ligand>
</feature>
<evidence type="ECO:0000256" key="6">
    <source>
        <dbReference type="ARBA" id="ARBA00023002"/>
    </source>
</evidence>
<dbReference type="GO" id="GO:0006749">
    <property type="term" value="P:glutathione metabolic process"/>
    <property type="evidence" value="ECO:0007669"/>
    <property type="project" value="TreeGrafter"/>
</dbReference>
<feature type="binding site" evidence="10">
    <location>
        <begin position="146"/>
        <end position="148"/>
    </location>
    <ligand>
        <name>FAD</name>
        <dbReference type="ChEBI" id="CHEBI:57692"/>
    </ligand>
</feature>
<dbReference type="AlphaFoldDB" id="A0A1U9KN40"/>
<dbReference type="GO" id="GO:0034599">
    <property type="term" value="P:cellular response to oxidative stress"/>
    <property type="evidence" value="ECO:0007669"/>
    <property type="project" value="TreeGrafter"/>
</dbReference>
<feature type="binding site" evidence="10">
    <location>
        <position position="269"/>
    </location>
    <ligand>
        <name>NAD(+)</name>
        <dbReference type="ChEBI" id="CHEBI:57540"/>
    </ligand>
</feature>
<evidence type="ECO:0000313" key="13">
    <source>
        <dbReference type="EMBL" id="AQS87209.1"/>
    </source>
</evidence>
<accession>A0A1U9KN40</accession>
<dbReference type="InterPro" id="IPR001100">
    <property type="entry name" value="Pyr_nuc-diS_OxRdtase"/>
</dbReference>
<dbReference type="InterPro" id="IPR046952">
    <property type="entry name" value="GSHR/TRXR-like"/>
</dbReference>
<keyword evidence="7" id="KW-1015">Disulfide bond</keyword>
<dbReference type="InterPro" id="IPR016156">
    <property type="entry name" value="FAD/NAD-linked_Rdtase_dimer_sf"/>
</dbReference>
<organism evidence="13 14">
    <name type="scientific">Neoasaia chiangmaiensis</name>
    <dbReference type="NCBI Taxonomy" id="320497"/>
    <lineage>
        <taxon>Bacteria</taxon>
        <taxon>Pseudomonadati</taxon>
        <taxon>Pseudomonadota</taxon>
        <taxon>Alphaproteobacteria</taxon>
        <taxon>Acetobacterales</taxon>
        <taxon>Acetobacteraceae</taxon>
        <taxon>Neoasaia</taxon>
    </lineage>
</organism>
<dbReference type="PROSITE" id="PS00076">
    <property type="entry name" value="PYRIDINE_REDOX_1"/>
    <property type="match status" value="1"/>
</dbReference>
<keyword evidence="10" id="KW-0520">NAD</keyword>
<dbReference type="PRINTS" id="PR00411">
    <property type="entry name" value="PNDRDTASEI"/>
</dbReference>
<sequence length="465" mass="49799">MQEFDLFIIGAGSGGVRCARIAAQHGARVGIAESRHWGGTCVNLGCVPKKLMVYAAEYGGMSADAQAFGWDIQSGKHDWAHLIAAKDREITRLNSIYVSMLEKAGVSLFTGHARLLDAETIEIGSGELAPDAVPQRIRAKKIVIATGSHPVKPAIPGADLAIVSDQAFHLPDRPERICIVGGGYIGVEFAGIFAGLGSQVDLVYRQDLPLRGFDEELRQNLAGLIPDYGITLHPGSPPGGIERLDGGALKVSLQSGEAIETDCVFFATGRKPNIGSLGLEAAGVTVDTGRVLVNNHGETTTPGIYAIGDVTDRYNLTPTAIAEGHILAERLFAKSARSWSFDTTPKAVFFLEPLSAVGLTEEEARQKADLEIFTAQFRPMRQTITGRTRKTFIKLVVDAGTDVVLGAHMMGDTAPELMQGLAIAITAGLTKRDFDRTIGIHPTTAEEVVTMRTPTRRVERARPPA</sequence>
<keyword evidence="6 12" id="KW-0560">Oxidoreductase</keyword>
<comment type="similarity">
    <text evidence="1 12">Belongs to the class-I pyridine nucleotide-disulfide oxidoreductase family.</text>
</comment>
<keyword evidence="10" id="KW-0547">Nucleotide-binding</keyword>
<evidence type="ECO:0000256" key="9">
    <source>
        <dbReference type="PIRSR" id="PIRSR000350-2"/>
    </source>
</evidence>
<dbReference type="EMBL" id="CP014691">
    <property type="protein sequence ID" value="AQS87209.1"/>
    <property type="molecule type" value="Genomic_DNA"/>
</dbReference>
<gene>
    <name evidence="13" type="ORF">A0U93_03805</name>
</gene>
<dbReference type="InterPro" id="IPR004099">
    <property type="entry name" value="Pyr_nucl-diS_OxRdtase_dimer"/>
</dbReference>
<dbReference type="Gene3D" id="3.30.390.30">
    <property type="match status" value="1"/>
</dbReference>
<evidence type="ECO:0000256" key="5">
    <source>
        <dbReference type="ARBA" id="ARBA00022857"/>
    </source>
</evidence>
<dbReference type="Proteomes" id="UP000188604">
    <property type="component" value="Chromosome"/>
</dbReference>
<evidence type="ECO:0000256" key="1">
    <source>
        <dbReference type="ARBA" id="ARBA00007532"/>
    </source>
</evidence>
<keyword evidence="3 12" id="KW-0285">Flavoprotein</keyword>
<evidence type="ECO:0000256" key="8">
    <source>
        <dbReference type="ARBA" id="ARBA00023284"/>
    </source>
</evidence>